<dbReference type="Gene3D" id="1.25.40.20">
    <property type="entry name" value="Ankyrin repeat-containing domain"/>
    <property type="match status" value="4"/>
</dbReference>
<dbReference type="InterPro" id="IPR051165">
    <property type="entry name" value="Multifunctional_ANK_Repeat"/>
</dbReference>
<reference evidence="4" key="1">
    <citation type="journal article" date="2014" name="Int. J. Syst. Evol. Microbiol.">
        <title>Complete genome sequence of Corynebacterium casei LMG S-19264T (=DSM 44701T), isolated from a smear-ripened cheese.</title>
        <authorList>
            <consortium name="US DOE Joint Genome Institute (JGI-PGF)"/>
            <person name="Walter F."/>
            <person name="Albersmeier A."/>
            <person name="Kalinowski J."/>
            <person name="Ruckert C."/>
        </authorList>
    </citation>
    <scope>NUCLEOTIDE SEQUENCE</scope>
    <source>
        <strain evidence="4">CGMCC 1.15448</strain>
    </source>
</reference>
<dbReference type="InterPro" id="IPR036770">
    <property type="entry name" value="Ankyrin_rpt-contain_sf"/>
</dbReference>
<feature type="repeat" description="ANK" evidence="3">
    <location>
        <begin position="273"/>
        <end position="305"/>
    </location>
</feature>
<sequence length="554" mass="62002">MSNLLDVSPLPEGMMRPPALDTQEYLPWSRGRGVEVWAMLVAAMNGDVETMKKLEAKDAGLLDCELEYFSPMHFAVRENRVDAVRYLLESGVVPVMDFEEPVWEAARMRGHEEMAVLLEEWVREHYHIRPEGGVIAAAIRDFDVDGVKDLIEEELVHAADKRGNQPIHWAVLTRQMGLIDYLLSRGADINARRPDGARPLDLTNGDYYYRSWYRDLPPTGLQQHEVLIGYLMARGAYCDISVAAKIGWHHRVKELLDADPGLANRLPDHVGYYSGLPLRNAAAEGHLEVVKLLLSRGANPNEPEPGIAPSGAALHSAVSGRHYVIVRLLLEHGANANAMVESSGDVLYTARRVKAPQEIIDLIAARATNRDKEIIAYEADAEVLARTLAADAAAPVEHYLGRLISEDLRPQLELILQYQQDIFRRQTMLSAAWWDKATFASAEQARWLLQRGLDPRLRNWLGITMLHRCAAKGLIDIAEVLLEFGADIDAVESEWSSTPLGWAVRLGQKEMAAWLLAQGADVGMPLDRPWARPIEWAKRKGDGEMMELFKEGDA</sequence>
<accession>A0A8J2XTP8</accession>
<dbReference type="SUPFAM" id="SSF48403">
    <property type="entry name" value="Ankyrin repeat"/>
    <property type="match status" value="1"/>
</dbReference>
<gene>
    <name evidence="4" type="ORF">GCM10011511_48860</name>
</gene>
<dbReference type="PANTHER" id="PTHR24123:SF33">
    <property type="entry name" value="PROTEIN HOS4"/>
    <property type="match status" value="1"/>
</dbReference>
<evidence type="ECO:0000313" key="4">
    <source>
        <dbReference type="EMBL" id="GGB19383.1"/>
    </source>
</evidence>
<dbReference type="AlphaFoldDB" id="A0A8J2XTP8"/>
<evidence type="ECO:0008006" key="6">
    <source>
        <dbReference type="Google" id="ProtNLM"/>
    </source>
</evidence>
<keyword evidence="1" id="KW-0677">Repeat</keyword>
<feature type="repeat" description="ANK" evidence="3">
    <location>
        <begin position="162"/>
        <end position="194"/>
    </location>
</feature>
<dbReference type="PRINTS" id="PR01415">
    <property type="entry name" value="ANKYRIN"/>
</dbReference>
<evidence type="ECO:0000256" key="2">
    <source>
        <dbReference type="ARBA" id="ARBA00023043"/>
    </source>
</evidence>
<dbReference type="EMBL" id="BMJC01000005">
    <property type="protein sequence ID" value="GGB19383.1"/>
    <property type="molecule type" value="Genomic_DNA"/>
</dbReference>
<dbReference type="Pfam" id="PF00023">
    <property type="entry name" value="Ank"/>
    <property type="match status" value="1"/>
</dbReference>
<evidence type="ECO:0000313" key="5">
    <source>
        <dbReference type="Proteomes" id="UP000607559"/>
    </source>
</evidence>
<evidence type="ECO:0000256" key="1">
    <source>
        <dbReference type="ARBA" id="ARBA00022737"/>
    </source>
</evidence>
<organism evidence="4 5">
    <name type="scientific">Puia dinghuensis</name>
    <dbReference type="NCBI Taxonomy" id="1792502"/>
    <lineage>
        <taxon>Bacteria</taxon>
        <taxon>Pseudomonadati</taxon>
        <taxon>Bacteroidota</taxon>
        <taxon>Chitinophagia</taxon>
        <taxon>Chitinophagales</taxon>
        <taxon>Chitinophagaceae</taxon>
        <taxon>Puia</taxon>
    </lineage>
</organism>
<feature type="repeat" description="ANK" evidence="3">
    <location>
        <begin position="309"/>
        <end position="341"/>
    </location>
</feature>
<dbReference type="PANTHER" id="PTHR24123">
    <property type="entry name" value="ANKYRIN REPEAT-CONTAINING"/>
    <property type="match status" value="1"/>
</dbReference>
<name>A0A8J2XTP8_9BACT</name>
<keyword evidence="2 3" id="KW-0040">ANK repeat</keyword>
<dbReference type="PROSITE" id="PS50088">
    <property type="entry name" value="ANK_REPEAT"/>
    <property type="match status" value="5"/>
</dbReference>
<feature type="repeat" description="ANK" evidence="3">
    <location>
        <begin position="461"/>
        <end position="493"/>
    </location>
</feature>
<proteinExistence type="predicted"/>
<evidence type="ECO:0000256" key="3">
    <source>
        <dbReference type="PROSITE-ProRule" id="PRU00023"/>
    </source>
</evidence>
<dbReference type="SMART" id="SM00248">
    <property type="entry name" value="ANK"/>
    <property type="match status" value="7"/>
</dbReference>
<reference evidence="4" key="2">
    <citation type="submission" date="2020-09" db="EMBL/GenBank/DDBJ databases">
        <authorList>
            <person name="Sun Q."/>
            <person name="Zhou Y."/>
        </authorList>
    </citation>
    <scope>NUCLEOTIDE SEQUENCE</scope>
    <source>
        <strain evidence="4">CGMCC 1.15448</strain>
    </source>
</reference>
<feature type="repeat" description="ANK" evidence="3">
    <location>
        <begin position="67"/>
        <end position="92"/>
    </location>
</feature>
<dbReference type="RefSeq" id="WP_188936710.1">
    <property type="nucleotide sequence ID" value="NZ_BMJC01000005.1"/>
</dbReference>
<protein>
    <recommendedName>
        <fullName evidence="6">Ankyrin repeat domain-containing protein</fullName>
    </recommendedName>
</protein>
<dbReference type="InterPro" id="IPR002110">
    <property type="entry name" value="Ankyrin_rpt"/>
</dbReference>
<dbReference type="Proteomes" id="UP000607559">
    <property type="component" value="Unassembled WGS sequence"/>
</dbReference>
<keyword evidence="5" id="KW-1185">Reference proteome</keyword>
<comment type="caution">
    <text evidence="4">The sequence shown here is derived from an EMBL/GenBank/DDBJ whole genome shotgun (WGS) entry which is preliminary data.</text>
</comment>
<dbReference type="Pfam" id="PF12796">
    <property type="entry name" value="Ank_2"/>
    <property type="match status" value="3"/>
</dbReference>
<dbReference type="PROSITE" id="PS50297">
    <property type="entry name" value="ANK_REP_REGION"/>
    <property type="match status" value="5"/>
</dbReference>